<name>A0ABR7MZM1_9FIRM</name>
<dbReference type="InterPro" id="IPR036388">
    <property type="entry name" value="WH-like_DNA-bd_sf"/>
</dbReference>
<sequence length="75" mass="8879">MEKNVRLRVLYVMELFVQQTDAENGVTMQEILDWLADHNLTGERKSIYEDIHALKEFGLDIQYTQSDKTYRLASR</sequence>
<dbReference type="EMBL" id="JACRSX010000001">
    <property type="protein sequence ID" value="MBC8561277.1"/>
    <property type="molecule type" value="Genomic_DNA"/>
</dbReference>
<evidence type="ECO:0000313" key="2">
    <source>
        <dbReference type="Proteomes" id="UP000606193"/>
    </source>
</evidence>
<gene>
    <name evidence="1" type="ORF">H8704_01285</name>
</gene>
<accession>A0ABR7MZM1</accession>
<dbReference type="Proteomes" id="UP000606193">
    <property type="component" value="Unassembled WGS sequence"/>
</dbReference>
<dbReference type="InterPro" id="IPR036390">
    <property type="entry name" value="WH_DNA-bd_sf"/>
</dbReference>
<protein>
    <recommendedName>
        <fullName evidence="3">DUF2087 domain-containing protein</fullName>
    </recommendedName>
</protein>
<dbReference type="SUPFAM" id="SSF46785">
    <property type="entry name" value="Winged helix' DNA-binding domain"/>
    <property type="match status" value="1"/>
</dbReference>
<proteinExistence type="predicted"/>
<keyword evidence="2" id="KW-1185">Reference proteome</keyword>
<organism evidence="1 2">
    <name type="scientific">Jutongia huaianensis</name>
    <dbReference type="NCBI Taxonomy" id="2763668"/>
    <lineage>
        <taxon>Bacteria</taxon>
        <taxon>Bacillati</taxon>
        <taxon>Bacillota</taxon>
        <taxon>Clostridia</taxon>
        <taxon>Lachnospirales</taxon>
        <taxon>Lachnospiraceae</taxon>
        <taxon>Jutongia</taxon>
    </lineage>
</organism>
<dbReference type="Gene3D" id="1.10.10.10">
    <property type="entry name" value="Winged helix-like DNA-binding domain superfamily/Winged helix DNA-binding domain"/>
    <property type="match status" value="1"/>
</dbReference>
<comment type="caution">
    <text evidence="1">The sequence shown here is derived from an EMBL/GenBank/DDBJ whole genome shotgun (WGS) entry which is preliminary data.</text>
</comment>
<reference evidence="1 2" key="1">
    <citation type="submission" date="2020-08" db="EMBL/GenBank/DDBJ databases">
        <title>Genome public.</title>
        <authorList>
            <person name="Liu C."/>
            <person name="Sun Q."/>
        </authorList>
    </citation>
    <scope>NUCLEOTIDE SEQUENCE [LARGE SCALE GENOMIC DNA]</scope>
    <source>
        <strain evidence="1 2">NSJ-37</strain>
    </source>
</reference>
<evidence type="ECO:0000313" key="1">
    <source>
        <dbReference type="EMBL" id="MBC8561277.1"/>
    </source>
</evidence>
<dbReference type="RefSeq" id="WP_022463467.1">
    <property type="nucleotide sequence ID" value="NZ_JACRSX010000001.1"/>
</dbReference>
<evidence type="ECO:0008006" key="3">
    <source>
        <dbReference type="Google" id="ProtNLM"/>
    </source>
</evidence>